<keyword evidence="5 7" id="KW-0472">Membrane</keyword>
<dbReference type="PANTHER" id="PTHR23501:SF177">
    <property type="entry name" value="MAJOR FACILITATOR SUPERFAMILY (MFS) PROFILE DOMAIN-CONTAINING PROTEIN-RELATED"/>
    <property type="match status" value="1"/>
</dbReference>
<sequence length="557" mass="59880">MSSENPLRADMAATKPVSSPHDEYTPTDSNQEKHDRDEALAGEPEYIKGLRLFLIMLTIFMSTLLAALEIGIIATAIPGITDDFHRLDDVGWYGSATFLLVGASSPMWGKLYKYLQVKWVYLGSIVFYLVGSIVAAAAPNSTSVIVGRAIQGLGAAGTLGGSVLVISLVAEPKNRPVLIGSWMGVFMVSTILGPVIGGAFTSGVSWRWCFWINLPLGAPVLFLCLLFLRVPKHVKPAPATWTEIILQLDLPGFSLLLGSLVCFALALQWGGQTKAWSSGVVIATLVLWIAFTIIFFIVEAFQGSRAMVPLALLKPRMTWAQALWCYISNSSFYQVMFYLPIYFQSIHGKSAVMSGVDTLPFLAFFSLGALISGVVVGKTRHLMPFQLVSALLMVAGMALFYTMGVDSPQARYLGPQVLYGFALGLGNQIPMTAVQGFSSREDVASSTGIMLMCQSISGTYFVIVAQSLFANRMLLTLAGSNSSVDTAKALGTGASEIQHVFKGDELRAVTNAYMVGIKDVFAFGLAGAAAAVLLALLIPLRQLPDHDSKKKLETGAV</sequence>
<dbReference type="Gene3D" id="1.20.1250.20">
    <property type="entry name" value="MFS general substrate transporter like domains"/>
    <property type="match status" value="2"/>
</dbReference>
<evidence type="ECO:0000256" key="7">
    <source>
        <dbReference type="SAM" id="Phobius"/>
    </source>
</evidence>
<dbReference type="EMBL" id="CM002799">
    <property type="protein sequence ID" value="KZN88910.1"/>
    <property type="molecule type" value="Genomic_DNA"/>
</dbReference>
<evidence type="ECO:0000313" key="9">
    <source>
        <dbReference type="EMBL" id="KZN88910.1"/>
    </source>
</evidence>
<feature type="transmembrane region" description="Helical" evidence="7">
    <location>
        <begin position="210"/>
        <end position="228"/>
    </location>
</feature>
<dbReference type="Pfam" id="PF07690">
    <property type="entry name" value="MFS_1"/>
    <property type="match status" value="1"/>
</dbReference>
<evidence type="ECO:0000259" key="8">
    <source>
        <dbReference type="PROSITE" id="PS50850"/>
    </source>
</evidence>
<dbReference type="InterPro" id="IPR020846">
    <property type="entry name" value="MFS_dom"/>
</dbReference>
<dbReference type="InterPro" id="IPR011701">
    <property type="entry name" value="MFS"/>
</dbReference>
<reference evidence="9" key="1">
    <citation type="journal article" date="2014" name="Genome Announc.">
        <title>Complete sequencing and chromosome-scale genome assembly of the industrial progenitor strain P2niaD18 from the penicillin producer Penicillium chrysogenum.</title>
        <authorList>
            <person name="Specht T."/>
            <person name="Dahlmann T.A."/>
            <person name="Zadra I."/>
            <person name="Kurnsteiner H."/>
            <person name="Kuck U."/>
        </authorList>
    </citation>
    <scope>NUCLEOTIDE SEQUENCE [LARGE SCALE GENOMIC DNA]</scope>
    <source>
        <strain evidence="9">P2niaD18</strain>
    </source>
</reference>
<evidence type="ECO:0000256" key="1">
    <source>
        <dbReference type="ARBA" id="ARBA00004141"/>
    </source>
</evidence>
<organism evidence="9">
    <name type="scientific">Penicillium chrysogenum</name>
    <name type="common">Penicillium notatum</name>
    <dbReference type="NCBI Taxonomy" id="5076"/>
    <lineage>
        <taxon>Eukaryota</taxon>
        <taxon>Fungi</taxon>
        <taxon>Dikarya</taxon>
        <taxon>Ascomycota</taxon>
        <taxon>Pezizomycotina</taxon>
        <taxon>Eurotiomycetes</taxon>
        <taxon>Eurotiomycetidae</taxon>
        <taxon>Eurotiales</taxon>
        <taxon>Aspergillaceae</taxon>
        <taxon>Penicillium</taxon>
        <taxon>Penicillium chrysogenum species complex</taxon>
    </lineage>
</organism>
<feature type="transmembrane region" description="Helical" evidence="7">
    <location>
        <begin position="120"/>
        <end position="138"/>
    </location>
</feature>
<feature type="transmembrane region" description="Helical" evidence="7">
    <location>
        <begin position="359"/>
        <end position="377"/>
    </location>
</feature>
<feature type="transmembrane region" description="Helical" evidence="7">
    <location>
        <begin position="319"/>
        <end position="339"/>
    </location>
</feature>
<feature type="transmembrane region" description="Helical" evidence="7">
    <location>
        <begin position="449"/>
        <end position="469"/>
    </location>
</feature>
<feature type="transmembrane region" description="Helical" evidence="7">
    <location>
        <begin position="384"/>
        <end position="405"/>
    </location>
</feature>
<keyword evidence="3 7" id="KW-0812">Transmembrane</keyword>
<evidence type="ECO:0000256" key="2">
    <source>
        <dbReference type="ARBA" id="ARBA00022448"/>
    </source>
</evidence>
<feature type="transmembrane region" description="Helical" evidence="7">
    <location>
        <begin position="90"/>
        <end position="108"/>
    </location>
</feature>
<feature type="domain" description="Major facilitator superfamily (MFS) profile" evidence="8">
    <location>
        <begin position="55"/>
        <end position="542"/>
    </location>
</feature>
<feature type="transmembrane region" description="Helical" evidence="7">
    <location>
        <begin position="52"/>
        <end position="78"/>
    </location>
</feature>
<accession>A0A167U4E5</accession>
<feature type="region of interest" description="Disordered" evidence="6">
    <location>
        <begin position="1"/>
        <end position="38"/>
    </location>
</feature>
<keyword evidence="2" id="KW-0813">Transport</keyword>
<evidence type="ECO:0000256" key="6">
    <source>
        <dbReference type="SAM" id="MobiDB-lite"/>
    </source>
</evidence>
<dbReference type="CDD" id="cd17502">
    <property type="entry name" value="MFS_Azr1_MDR_like"/>
    <property type="match status" value="1"/>
</dbReference>
<comment type="subcellular location">
    <subcellularLocation>
        <location evidence="1">Membrane</location>
        <topology evidence="1">Multi-pass membrane protein</topology>
    </subcellularLocation>
</comment>
<feature type="transmembrane region" description="Helical" evidence="7">
    <location>
        <begin position="150"/>
        <end position="170"/>
    </location>
</feature>
<dbReference type="GO" id="GO:0005886">
    <property type="term" value="C:plasma membrane"/>
    <property type="evidence" value="ECO:0007669"/>
    <property type="project" value="TreeGrafter"/>
</dbReference>
<name>A0A167U4E5_PENCH</name>
<feature type="transmembrane region" description="Helical" evidence="7">
    <location>
        <begin position="520"/>
        <end position="540"/>
    </location>
</feature>
<dbReference type="AlphaFoldDB" id="A0A167U4E5"/>
<proteinExistence type="predicted"/>
<feature type="transmembrane region" description="Helical" evidence="7">
    <location>
        <begin position="275"/>
        <end position="298"/>
    </location>
</feature>
<evidence type="ECO:0000256" key="3">
    <source>
        <dbReference type="ARBA" id="ARBA00022692"/>
    </source>
</evidence>
<dbReference type="GO" id="GO:0022857">
    <property type="term" value="F:transmembrane transporter activity"/>
    <property type="evidence" value="ECO:0007669"/>
    <property type="project" value="InterPro"/>
</dbReference>
<feature type="transmembrane region" description="Helical" evidence="7">
    <location>
        <begin position="248"/>
        <end position="269"/>
    </location>
</feature>
<evidence type="ECO:0000256" key="4">
    <source>
        <dbReference type="ARBA" id="ARBA00022989"/>
    </source>
</evidence>
<dbReference type="Proteomes" id="UP000076449">
    <property type="component" value="Chromosome II"/>
</dbReference>
<dbReference type="InterPro" id="IPR036259">
    <property type="entry name" value="MFS_trans_sf"/>
</dbReference>
<gene>
    <name evidence="9" type="ORF">EN45_075010</name>
</gene>
<dbReference type="PROSITE" id="PS50850">
    <property type="entry name" value="MFS"/>
    <property type="match status" value="1"/>
</dbReference>
<dbReference type="PANTHER" id="PTHR23501">
    <property type="entry name" value="MAJOR FACILITATOR SUPERFAMILY"/>
    <property type="match status" value="1"/>
</dbReference>
<keyword evidence="4 7" id="KW-1133">Transmembrane helix</keyword>
<evidence type="ECO:0000256" key="5">
    <source>
        <dbReference type="ARBA" id="ARBA00023136"/>
    </source>
</evidence>
<feature type="transmembrane region" description="Helical" evidence="7">
    <location>
        <begin position="182"/>
        <end position="204"/>
    </location>
</feature>
<feature type="compositionally biased region" description="Basic and acidic residues" evidence="6">
    <location>
        <begin position="20"/>
        <end position="38"/>
    </location>
</feature>
<dbReference type="SUPFAM" id="SSF103473">
    <property type="entry name" value="MFS general substrate transporter"/>
    <property type="match status" value="1"/>
</dbReference>
<protein>
    <submittedName>
        <fullName evidence="9">Putative HC-toxin efflux carrier TOXA</fullName>
    </submittedName>
</protein>